<keyword evidence="5" id="KW-1003">Cell membrane</keyword>
<dbReference type="InterPro" id="IPR013130">
    <property type="entry name" value="Fe3_Rdtase_TM_dom"/>
</dbReference>
<dbReference type="SUPFAM" id="SSF63380">
    <property type="entry name" value="Riboflavin synthase domain-like"/>
    <property type="match status" value="1"/>
</dbReference>
<evidence type="ECO:0000256" key="9">
    <source>
        <dbReference type="ARBA" id="ARBA00023002"/>
    </source>
</evidence>
<evidence type="ECO:0000256" key="14">
    <source>
        <dbReference type="SAM" id="Phobius"/>
    </source>
</evidence>
<dbReference type="PANTHER" id="PTHR32361">
    <property type="entry name" value="FERRIC/CUPRIC REDUCTASE TRANSMEMBRANE COMPONENT"/>
    <property type="match status" value="1"/>
</dbReference>
<evidence type="ECO:0000256" key="4">
    <source>
        <dbReference type="ARBA" id="ARBA00022448"/>
    </source>
</evidence>
<dbReference type="PROSITE" id="PS51384">
    <property type="entry name" value="FAD_FR"/>
    <property type="match status" value="1"/>
</dbReference>
<name>A0A9P6NWM9_9BASI</name>
<dbReference type="PANTHER" id="PTHR32361:SF9">
    <property type="entry name" value="FERRIC REDUCTASE TRANSMEMBRANE COMPONENT 3-RELATED"/>
    <property type="match status" value="1"/>
</dbReference>
<keyword evidence="6 14" id="KW-0812">Transmembrane</keyword>
<dbReference type="GO" id="GO:0005886">
    <property type="term" value="C:plasma membrane"/>
    <property type="evidence" value="ECO:0007669"/>
    <property type="project" value="UniProtKB-SubCell"/>
</dbReference>
<dbReference type="PRINTS" id="PR00466">
    <property type="entry name" value="GP91PHOX"/>
</dbReference>
<comment type="catalytic activity">
    <reaction evidence="13">
        <text>2 a Fe(II)-siderophore + NADP(+) + H(+) = 2 a Fe(III)-siderophore + NADPH</text>
        <dbReference type="Rhea" id="RHEA:28795"/>
        <dbReference type="Rhea" id="RHEA-COMP:11342"/>
        <dbReference type="Rhea" id="RHEA-COMP:11344"/>
        <dbReference type="ChEBI" id="CHEBI:15378"/>
        <dbReference type="ChEBI" id="CHEBI:29033"/>
        <dbReference type="ChEBI" id="CHEBI:29034"/>
        <dbReference type="ChEBI" id="CHEBI:57783"/>
        <dbReference type="ChEBI" id="CHEBI:58349"/>
        <dbReference type="EC" id="1.16.1.9"/>
    </reaction>
</comment>
<dbReference type="InterPro" id="IPR039261">
    <property type="entry name" value="FNR_nucleotide-bd"/>
</dbReference>
<protein>
    <recommendedName>
        <fullName evidence="3">ferric-chelate reductase (NADPH)</fullName>
        <ecNumber evidence="3">1.16.1.9</ecNumber>
    </recommendedName>
</protein>
<evidence type="ECO:0000313" key="17">
    <source>
        <dbReference type="Proteomes" id="UP000886653"/>
    </source>
</evidence>
<gene>
    <name evidence="16" type="ORF">CROQUDRAFT_57492</name>
</gene>
<keyword evidence="12" id="KW-0325">Glycoprotein</keyword>
<dbReference type="EMBL" id="MU167216">
    <property type="protein sequence ID" value="KAG0150871.1"/>
    <property type="molecule type" value="Genomic_DNA"/>
</dbReference>
<sequence>MKNSPLSLVGKSYEKINLFHRFVGRIVTVLVTLHGALFLKMYLNGMIKNMLAMYSGVAMWLALVLMSITSLKPIRRRAYSLFYWIHLLGYLTIFGVGMVHSPFLRPYIGSAISLHLISLFWQAQKVKFENAILTALPGKYVMIEIVTLRSGWKAGQHVRIRFLGDLAHCFESHPFTIASHVGTHLVLYAKVVGSFTRTLYARAESTQNLGSVHVDFSGSPDVDKIHSQSSKDEEIGIRDKKELHNSGITEFTVKLSIQGPYGGMGSNSIREFGNVFLCVGGSGISYLTSTIFDLVTAKMNGKCSTKRIRALYVLREWDVAQYFGQLLKDQVERGTVCGIELELIFCITQKDITIQGDETLPGIHIYWYRPNIEEVLNEFLSKVTEKSGIGCSVCGPSRMVSDLRKAVGCISISEAKRVGGIVFNSAGSL</sequence>
<keyword evidence="11 14" id="KW-0472">Membrane</keyword>
<feature type="transmembrane region" description="Helical" evidence="14">
    <location>
        <begin position="81"/>
        <end position="100"/>
    </location>
</feature>
<keyword evidence="8 14" id="KW-1133">Transmembrane helix</keyword>
<keyword evidence="4" id="KW-0813">Transport</keyword>
<dbReference type="GO" id="GO:0006826">
    <property type="term" value="P:iron ion transport"/>
    <property type="evidence" value="ECO:0007669"/>
    <property type="project" value="TreeGrafter"/>
</dbReference>
<dbReference type="Pfam" id="PF01794">
    <property type="entry name" value="Ferric_reduct"/>
    <property type="match status" value="1"/>
</dbReference>
<evidence type="ECO:0000256" key="12">
    <source>
        <dbReference type="ARBA" id="ARBA00023180"/>
    </source>
</evidence>
<dbReference type="Pfam" id="PF08030">
    <property type="entry name" value="NAD_binding_6"/>
    <property type="match status" value="1"/>
</dbReference>
<dbReference type="CDD" id="cd06186">
    <property type="entry name" value="NOX_Duox_like_FAD_NADP"/>
    <property type="match status" value="1"/>
</dbReference>
<evidence type="ECO:0000256" key="6">
    <source>
        <dbReference type="ARBA" id="ARBA00022692"/>
    </source>
</evidence>
<evidence type="ECO:0000256" key="7">
    <source>
        <dbReference type="ARBA" id="ARBA00022982"/>
    </source>
</evidence>
<dbReference type="InterPro" id="IPR013112">
    <property type="entry name" value="FAD-bd_8"/>
</dbReference>
<evidence type="ECO:0000256" key="10">
    <source>
        <dbReference type="ARBA" id="ARBA00023065"/>
    </source>
</evidence>
<comment type="caution">
    <text evidence="16">The sequence shown here is derived from an EMBL/GenBank/DDBJ whole genome shotgun (WGS) entry which is preliminary data.</text>
</comment>
<dbReference type="AlphaFoldDB" id="A0A9P6NWM9"/>
<accession>A0A9P6NWM9</accession>
<reference evidence="16" key="1">
    <citation type="submission" date="2013-11" db="EMBL/GenBank/DDBJ databases">
        <title>Genome sequence of the fusiform rust pathogen reveals effectors for host alternation and coevolution with pine.</title>
        <authorList>
            <consortium name="DOE Joint Genome Institute"/>
            <person name="Smith K."/>
            <person name="Pendleton A."/>
            <person name="Kubisiak T."/>
            <person name="Anderson C."/>
            <person name="Salamov A."/>
            <person name="Aerts A."/>
            <person name="Riley R."/>
            <person name="Clum A."/>
            <person name="Lindquist E."/>
            <person name="Ence D."/>
            <person name="Campbell M."/>
            <person name="Kronenberg Z."/>
            <person name="Feau N."/>
            <person name="Dhillon B."/>
            <person name="Hamelin R."/>
            <person name="Burleigh J."/>
            <person name="Smith J."/>
            <person name="Yandell M."/>
            <person name="Nelson C."/>
            <person name="Grigoriev I."/>
            <person name="Davis J."/>
        </authorList>
    </citation>
    <scope>NUCLEOTIDE SEQUENCE</scope>
    <source>
        <strain evidence="16">G11</strain>
    </source>
</reference>
<evidence type="ECO:0000313" key="16">
    <source>
        <dbReference type="EMBL" id="KAG0150871.1"/>
    </source>
</evidence>
<dbReference type="OrthoDB" id="17725at2759"/>
<dbReference type="InterPro" id="IPR051410">
    <property type="entry name" value="Ferric/Cupric_Reductase"/>
</dbReference>
<evidence type="ECO:0000259" key="15">
    <source>
        <dbReference type="PROSITE" id="PS51384"/>
    </source>
</evidence>
<evidence type="ECO:0000256" key="11">
    <source>
        <dbReference type="ARBA" id="ARBA00023136"/>
    </source>
</evidence>
<evidence type="ECO:0000256" key="8">
    <source>
        <dbReference type="ARBA" id="ARBA00022989"/>
    </source>
</evidence>
<dbReference type="InterPro" id="IPR017927">
    <property type="entry name" value="FAD-bd_FR_type"/>
</dbReference>
<dbReference type="Gene3D" id="3.40.50.80">
    <property type="entry name" value="Nucleotide-binding domain of ferredoxin-NADP reductase (FNR) module"/>
    <property type="match status" value="1"/>
</dbReference>
<dbReference type="InterPro" id="IPR013121">
    <property type="entry name" value="Fe_red_NAD-bd_6"/>
</dbReference>
<dbReference type="GO" id="GO:0006879">
    <property type="term" value="P:intracellular iron ion homeostasis"/>
    <property type="evidence" value="ECO:0007669"/>
    <property type="project" value="TreeGrafter"/>
</dbReference>
<comment type="subcellular location">
    <subcellularLocation>
        <location evidence="1">Cell membrane</location>
        <topology evidence="1">Multi-pass membrane protein</topology>
    </subcellularLocation>
</comment>
<evidence type="ECO:0000256" key="13">
    <source>
        <dbReference type="ARBA" id="ARBA00048483"/>
    </source>
</evidence>
<feature type="transmembrane region" description="Helical" evidence="14">
    <location>
        <begin position="51"/>
        <end position="69"/>
    </location>
</feature>
<evidence type="ECO:0000256" key="1">
    <source>
        <dbReference type="ARBA" id="ARBA00004651"/>
    </source>
</evidence>
<evidence type="ECO:0000256" key="2">
    <source>
        <dbReference type="ARBA" id="ARBA00006278"/>
    </source>
</evidence>
<dbReference type="InterPro" id="IPR017938">
    <property type="entry name" value="Riboflavin_synthase-like_b-brl"/>
</dbReference>
<feature type="domain" description="FAD-binding FR-type" evidence="15">
    <location>
        <begin position="104"/>
        <end position="267"/>
    </location>
</feature>
<dbReference type="Pfam" id="PF08022">
    <property type="entry name" value="FAD_binding_8"/>
    <property type="match status" value="1"/>
</dbReference>
<evidence type="ECO:0000256" key="5">
    <source>
        <dbReference type="ARBA" id="ARBA00022475"/>
    </source>
</evidence>
<comment type="similarity">
    <text evidence="2">Belongs to the ferric reductase (FRE) family.</text>
</comment>
<keyword evidence="10" id="KW-0406">Ion transport</keyword>
<proteinExistence type="inferred from homology"/>
<dbReference type="GO" id="GO:0015677">
    <property type="term" value="P:copper ion import"/>
    <property type="evidence" value="ECO:0007669"/>
    <property type="project" value="TreeGrafter"/>
</dbReference>
<dbReference type="SFLD" id="SFLDG01168">
    <property type="entry name" value="Ferric_reductase_subgroup_(FRE"/>
    <property type="match status" value="1"/>
</dbReference>
<dbReference type="EC" id="1.16.1.9" evidence="3"/>
<dbReference type="GO" id="GO:0052851">
    <property type="term" value="F:ferric-chelate reductase (NADPH) activity"/>
    <property type="evidence" value="ECO:0007669"/>
    <property type="project" value="UniProtKB-EC"/>
</dbReference>
<keyword evidence="17" id="KW-1185">Reference proteome</keyword>
<dbReference type="InterPro" id="IPR000778">
    <property type="entry name" value="Cyt_b245_heavy_chain"/>
</dbReference>
<organism evidence="16 17">
    <name type="scientific">Cronartium quercuum f. sp. fusiforme G11</name>
    <dbReference type="NCBI Taxonomy" id="708437"/>
    <lineage>
        <taxon>Eukaryota</taxon>
        <taxon>Fungi</taxon>
        <taxon>Dikarya</taxon>
        <taxon>Basidiomycota</taxon>
        <taxon>Pucciniomycotina</taxon>
        <taxon>Pucciniomycetes</taxon>
        <taxon>Pucciniales</taxon>
        <taxon>Coleosporiaceae</taxon>
        <taxon>Cronartium</taxon>
    </lineage>
</organism>
<dbReference type="Proteomes" id="UP000886653">
    <property type="component" value="Unassembled WGS sequence"/>
</dbReference>
<keyword evidence="9" id="KW-0560">Oxidoreductase</keyword>
<evidence type="ECO:0000256" key="3">
    <source>
        <dbReference type="ARBA" id="ARBA00012668"/>
    </source>
</evidence>
<feature type="transmembrane region" description="Helical" evidence="14">
    <location>
        <begin position="21"/>
        <end position="39"/>
    </location>
</feature>
<dbReference type="SUPFAM" id="SSF52343">
    <property type="entry name" value="Ferredoxin reductase-like, C-terminal NADP-linked domain"/>
    <property type="match status" value="1"/>
</dbReference>
<dbReference type="SFLD" id="SFLDS00052">
    <property type="entry name" value="Ferric_Reductase_Domain"/>
    <property type="match status" value="1"/>
</dbReference>
<keyword evidence="7" id="KW-0249">Electron transport</keyword>